<evidence type="ECO:0000256" key="1">
    <source>
        <dbReference type="ARBA" id="ARBA00010148"/>
    </source>
</evidence>
<dbReference type="Proteomes" id="UP000005388">
    <property type="component" value="Unassembled WGS sequence"/>
</dbReference>
<dbReference type="eggNOG" id="COG1436">
    <property type="taxonomic scope" value="Bacteria"/>
</dbReference>
<dbReference type="GO" id="GO:0046961">
    <property type="term" value="F:proton-transporting ATPase activity, rotational mechanism"/>
    <property type="evidence" value="ECO:0007669"/>
    <property type="project" value="InterPro"/>
</dbReference>
<evidence type="ECO:0000256" key="2">
    <source>
        <dbReference type="ARBA" id="ARBA00022448"/>
    </source>
</evidence>
<dbReference type="RefSeq" id="WP_006740486.1">
    <property type="nucleotide sequence ID" value="NZ_AEUZ02000001.1"/>
</dbReference>
<sequence length="109" mass="12220">MTNKTYKIGVIGNRDAILPFRMIGFQTFPVTKAQDAINTLRKLSRDDFGIIYLTEDIAREIPDTIAYYDSQVKPAVILIPTHKGSNGLGIKRVQDNVEKAVGQNILEQK</sequence>
<dbReference type="NCBIfam" id="NF002384">
    <property type="entry name" value="PRK01395.1"/>
    <property type="match status" value="1"/>
</dbReference>
<reference evidence="4 5" key="1">
    <citation type="journal article" date="2014" name="Int. J. Syst. Evol. Microbiol.">
        <title>Phylogenomics and the dynamic genome evolution of the genus Streptococcus.</title>
        <authorList>
            <consortium name="The Broad Institute Genome Sequencing Platform"/>
            <person name="Richards V.P."/>
            <person name="Palmer S.R."/>
            <person name="Pavinski Bitar P.D."/>
            <person name="Qin X."/>
            <person name="Weinstock G.M."/>
            <person name="Highlander S.K."/>
            <person name="Town C.D."/>
            <person name="Burne R.A."/>
            <person name="Stanhope M.J."/>
        </authorList>
    </citation>
    <scope>NUCLEOTIDE SEQUENCE [LARGE SCALE GENOMIC DNA]</scope>
    <source>
        <strain evidence="4 5">2285-97</strain>
    </source>
</reference>
<gene>
    <name evidence="4" type="ORF">STRUR_0201</name>
</gene>
<evidence type="ECO:0000313" key="4">
    <source>
        <dbReference type="EMBL" id="EHJ57794.1"/>
    </source>
</evidence>
<comment type="similarity">
    <text evidence="1">Belongs to the V-ATPase F subunit family.</text>
</comment>
<dbReference type="SUPFAM" id="SSF159468">
    <property type="entry name" value="AtpF-like"/>
    <property type="match status" value="1"/>
</dbReference>
<evidence type="ECO:0000256" key="3">
    <source>
        <dbReference type="ARBA" id="ARBA00023065"/>
    </source>
</evidence>
<dbReference type="Pfam" id="PF01990">
    <property type="entry name" value="ATP-synt_F"/>
    <property type="match status" value="1"/>
</dbReference>
<dbReference type="STRING" id="764291.STRUR_0201"/>
<organism evidence="4 5">
    <name type="scientific">Streptococcus urinalis 2285-97</name>
    <dbReference type="NCBI Taxonomy" id="764291"/>
    <lineage>
        <taxon>Bacteria</taxon>
        <taxon>Bacillati</taxon>
        <taxon>Bacillota</taxon>
        <taxon>Bacilli</taxon>
        <taxon>Lactobacillales</taxon>
        <taxon>Streptococcaceae</taxon>
        <taxon>Streptococcus</taxon>
    </lineage>
</organism>
<dbReference type="AlphaFoldDB" id="G5KHA8"/>
<evidence type="ECO:0000313" key="5">
    <source>
        <dbReference type="Proteomes" id="UP000005388"/>
    </source>
</evidence>
<proteinExistence type="inferred from homology"/>
<dbReference type="EMBL" id="AEUZ02000001">
    <property type="protein sequence ID" value="EHJ57794.1"/>
    <property type="molecule type" value="Genomic_DNA"/>
</dbReference>
<dbReference type="Gene3D" id="3.40.50.10580">
    <property type="entry name" value="ATPase, V1 complex, subunit F"/>
    <property type="match status" value="1"/>
</dbReference>
<comment type="caution">
    <text evidence="4">The sequence shown here is derived from an EMBL/GenBank/DDBJ whole genome shotgun (WGS) entry which is preliminary data.</text>
</comment>
<dbReference type="InterPro" id="IPR036906">
    <property type="entry name" value="ATPase_V1_fsu_sf"/>
</dbReference>
<keyword evidence="5" id="KW-1185">Reference proteome</keyword>
<accession>G5KHA8</accession>
<protein>
    <submittedName>
        <fullName evidence="4">ATP synthase, subunit F</fullName>
    </submittedName>
</protein>
<keyword evidence="2" id="KW-0813">Transport</keyword>
<keyword evidence="3" id="KW-0406">Ion transport</keyword>
<name>G5KHA8_9STRE</name>
<dbReference type="InterPro" id="IPR008218">
    <property type="entry name" value="ATPase_V1-cplx_f_g_su"/>
</dbReference>